<dbReference type="EnsemblPlants" id="OB09G14520.1">
    <property type="protein sequence ID" value="OB09G14520.1"/>
    <property type="gene ID" value="OB09G14520"/>
</dbReference>
<dbReference type="AlphaFoldDB" id="J3MWS3"/>
<dbReference type="Proteomes" id="UP000006038">
    <property type="component" value="Chromosome 9"/>
</dbReference>
<sequence>MFEDKSGIARTMKWATRVRVLLEAAQGMLQYYITGRLTKSNDMYSFSGSFIGDIASQRPTMATVLTQLHEGLELEEGHWDLGDMENVTRDVHAWTISKTKIKPFIPHCRA</sequence>
<keyword evidence="2" id="KW-1185">Reference proteome</keyword>
<name>J3MWS3_ORYBR</name>
<accession>J3MWS3</accession>
<dbReference type="Gramene" id="OB09G14520.1">
    <property type="protein sequence ID" value="OB09G14520.1"/>
    <property type="gene ID" value="OB09G14520"/>
</dbReference>
<protein>
    <submittedName>
        <fullName evidence="1">Uncharacterized protein</fullName>
    </submittedName>
</protein>
<organism evidence="1">
    <name type="scientific">Oryza brachyantha</name>
    <name type="common">malo sina</name>
    <dbReference type="NCBI Taxonomy" id="4533"/>
    <lineage>
        <taxon>Eukaryota</taxon>
        <taxon>Viridiplantae</taxon>
        <taxon>Streptophyta</taxon>
        <taxon>Embryophyta</taxon>
        <taxon>Tracheophyta</taxon>
        <taxon>Spermatophyta</taxon>
        <taxon>Magnoliopsida</taxon>
        <taxon>Liliopsida</taxon>
        <taxon>Poales</taxon>
        <taxon>Poaceae</taxon>
        <taxon>BOP clade</taxon>
        <taxon>Oryzoideae</taxon>
        <taxon>Oryzeae</taxon>
        <taxon>Oryzinae</taxon>
        <taxon>Oryza</taxon>
    </lineage>
</organism>
<reference evidence="1" key="2">
    <citation type="submission" date="2013-04" db="UniProtKB">
        <authorList>
            <consortium name="EnsemblPlants"/>
        </authorList>
    </citation>
    <scope>IDENTIFICATION</scope>
</reference>
<evidence type="ECO:0000313" key="1">
    <source>
        <dbReference type="EnsemblPlants" id="OB09G14520.1"/>
    </source>
</evidence>
<proteinExistence type="predicted"/>
<dbReference type="HOGENOM" id="CLU_2174901_0_0_1"/>
<reference evidence="1" key="1">
    <citation type="journal article" date="2013" name="Nat. Commun.">
        <title>Whole-genome sequencing of Oryza brachyantha reveals mechanisms underlying Oryza genome evolution.</title>
        <authorList>
            <person name="Chen J."/>
            <person name="Huang Q."/>
            <person name="Gao D."/>
            <person name="Wang J."/>
            <person name="Lang Y."/>
            <person name="Liu T."/>
            <person name="Li B."/>
            <person name="Bai Z."/>
            <person name="Luis Goicoechea J."/>
            <person name="Liang C."/>
            <person name="Chen C."/>
            <person name="Zhang W."/>
            <person name="Sun S."/>
            <person name="Liao Y."/>
            <person name="Zhang X."/>
            <person name="Yang L."/>
            <person name="Song C."/>
            <person name="Wang M."/>
            <person name="Shi J."/>
            <person name="Liu G."/>
            <person name="Liu J."/>
            <person name="Zhou H."/>
            <person name="Zhou W."/>
            <person name="Yu Q."/>
            <person name="An N."/>
            <person name="Chen Y."/>
            <person name="Cai Q."/>
            <person name="Wang B."/>
            <person name="Liu B."/>
            <person name="Min J."/>
            <person name="Huang Y."/>
            <person name="Wu H."/>
            <person name="Li Z."/>
            <person name="Zhang Y."/>
            <person name="Yin Y."/>
            <person name="Song W."/>
            <person name="Jiang J."/>
            <person name="Jackson S.A."/>
            <person name="Wing R.A."/>
            <person name="Wang J."/>
            <person name="Chen M."/>
        </authorList>
    </citation>
    <scope>NUCLEOTIDE SEQUENCE [LARGE SCALE GENOMIC DNA]</scope>
    <source>
        <strain evidence="1">cv. IRGC 101232</strain>
    </source>
</reference>
<evidence type="ECO:0000313" key="2">
    <source>
        <dbReference type="Proteomes" id="UP000006038"/>
    </source>
</evidence>